<dbReference type="GO" id="GO:0016020">
    <property type="term" value="C:membrane"/>
    <property type="evidence" value="ECO:0007669"/>
    <property type="project" value="InterPro"/>
</dbReference>
<dbReference type="Pfam" id="PF02518">
    <property type="entry name" value="HATPase_c"/>
    <property type="match status" value="1"/>
</dbReference>
<reference evidence="3 4" key="1">
    <citation type="submission" date="2019-02" db="EMBL/GenBank/DDBJ databases">
        <title>Paenibacillus sp. nov., isolated from surface-sterilized tissue of Thalictrum simplex L.</title>
        <authorList>
            <person name="Tuo L."/>
        </authorList>
    </citation>
    <scope>NUCLEOTIDE SEQUENCE [LARGE SCALE GENOMIC DNA]</scope>
    <source>
        <strain evidence="3 4">N2SHLJ1</strain>
    </source>
</reference>
<comment type="caution">
    <text evidence="3">The sequence shown here is derived from an EMBL/GenBank/DDBJ whole genome shotgun (WGS) entry which is preliminary data.</text>
</comment>
<keyword evidence="1" id="KW-1133">Transmembrane helix</keyword>
<dbReference type="SUPFAM" id="SSF55874">
    <property type="entry name" value="ATPase domain of HSP90 chaperone/DNA topoisomerase II/histidine kinase"/>
    <property type="match status" value="1"/>
</dbReference>
<organism evidence="3 4">
    <name type="scientific">Paenibacillus thalictri</name>
    <dbReference type="NCBI Taxonomy" id="2527873"/>
    <lineage>
        <taxon>Bacteria</taxon>
        <taxon>Bacillati</taxon>
        <taxon>Bacillota</taxon>
        <taxon>Bacilli</taxon>
        <taxon>Bacillales</taxon>
        <taxon>Paenibacillaceae</taxon>
        <taxon>Paenibacillus</taxon>
    </lineage>
</organism>
<accession>A0A4Q9DM33</accession>
<name>A0A4Q9DM33_9BACL</name>
<feature type="transmembrane region" description="Helical" evidence="1">
    <location>
        <begin position="300"/>
        <end position="320"/>
    </location>
</feature>
<keyword evidence="1" id="KW-0812">Transmembrane</keyword>
<gene>
    <name evidence="3" type="ORF">EYB31_20410</name>
</gene>
<dbReference type="Gene3D" id="6.10.340.10">
    <property type="match status" value="1"/>
</dbReference>
<protein>
    <submittedName>
        <fullName evidence="3">HAMP domain-containing protein</fullName>
    </submittedName>
</protein>
<dbReference type="InterPro" id="IPR010559">
    <property type="entry name" value="Sig_transdc_His_kin_internal"/>
</dbReference>
<dbReference type="AlphaFoldDB" id="A0A4Q9DM33"/>
<feature type="transmembrane region" description="Helical" evidence="1">
    <location>
        <begin position="12"/>
        <end position="32"/>
    </location>
</feature>
<dbReference type="RefSeq" id="WP_131015262.1">
    <property type="nucleotide sequence ID" value="NZ_SIRE01000014.1"/>
</dbReference>
<evidence type="ECO:0000259" key="2">
    <source>
        <dbReference type="SMART" id="SM00387"/>
    </source>
</evidence>
<evidence type="ECO:0000256" key="1">
    <source>
        <dbReference type="SAM" id="Phobius"/>
    </source>
</evidence>
<sequence>MKWLKYRGTLFQQISLIFTLFTVVPLIGLGWLQYKVSSEVIMDNNAIMLGNIVEQSRQHLEALLTEVDHTHMGLIDSEDIAGLTEREPRNQGEESLLVATIIPLLNSIKTTESIGKVSWYPFHPEAYPMYNQLVMLHDYAQRDWYQSEQLREGKPLWRMELVQQQGSDPLSPGNGWMLTQYRLLKDKKTLKRLGIVGVSISLAKLREHLLLPNNLRNQRLLLVDGDGMIYADTSSKKDPNQPLEPSILAKLNQGTDSFWIIGDKERQFVTPSSIGSNRWKIISIIPESTLIGSMNVVRNAILGLLVGYFVLGGFIAFFLFTRITKPVTDLASWMKQVNAGNLVQVEHNYSGQGEIPFLFRSFQSLVQRLGEQISHIYASEKKKKELEFEALNYQIRPHFVYNTLDTIKWKASGGKLGDVTSMIESLSGMLRRTLHGRSMVTVAHELEQVKFYVDIERYRHQDAFAVIYDIDDKIRELPIPRLLVQPLVENAIRHGVLKSNETGVILVRIYGGEGLTVEVMDNGPGFPHDWQLGREFVRSDTESGGIGLSNISQRLSLYYGKDCRLEWGRTEQEETFVRFRLSAEMIASLT</sequence>
<dbReference type="Gene3D" id="3.30.565.10">
    <property type="entry name" value="Histidine kinase-like ATPase, C-terminal domain"/>
    <property type="match status" value="1"/>
</dbReference>
<dbReference type="InterPro" id="IPR050640">
    <property type="entry name" value="Bact_2-comp_sensor_kinase"/>
</dbReference>
<dbReference type="PANTHER" id="PTHR34220">
    <property type="entry name" value="SENSOR HISTIDINE KINASE YPDA"/>
    <property type="match status" value="1"/>
</dbReference>
<proteinExistence type="predicted"/>
<dbReference type="OrthoDB" id="9776552at2"/>
<dbReference type="InterPro" id="IPR003594">
    <property type="entry name" value="HATPase_dom"/>
</dbReference>
<evidence type="ECO:0000313" key="3">
    <source>
        <dbReference type="EMBL" id="TBL76355.1"/>
    </source>
</evidence>
<dbReference type="GO" id="GO:0000155">
    <property type="term" value="F:phosphorelay sensor kinase activity"/>
    <property type="evidence" value="ECO:0007669"/>
    <property type="project" value="InterPro"/>
</dbReference>
<keyword evidence="4" id="KW-1185">Reference proteome</keyword>
<dbReference type="Pfam" id="PF06580">
    <property type="entry name" value="His_kinase"/>
    <property type="match status" value="1"/>
</dbReference>
<evidence type="ECO:0000313" key="4">
    <source>
        <dbReference type="Proteomes" id="UP000293142"/>
    </source>
</evidence>
<dbReference type="EMBL" id="SIRE01000014">
    <property type="protein sequence ID" value="TBL76355.1"/>
    <property type="molecule type" value="Genomic_DNA"/>
</dbReference>
<feature type="domain" description="Histidine kinase/HSP90-like ATPase" evidence="2">
    <location>
        <begin position="475"/>
        <end position="585"/>
    </location>
</feature>
<dbReference type="InterPro" id="IPR036890">
    <property type="entry name" value="HATPase_C_sf"/>
</dbReference>
<keyword evidence="1" id="KW-0472">Membrane</keyword>
<dbReference type="Proteomes" id="UP000293142">
    <property type="component" value="Unassembled WGS sequence"/>
</dbReference>
<dbReference type="SMART" id="SM00387">
    <property type="entry name" value="HATPase_c"/>
    <property type="match status" value="1"/>
</dbReference>
<dbReference type="SUPFAM" id="SSF158472">
    <property type="entry name" value="HAMP domain-like"/>
    <property type="match status" value="1"/>
</dbReference>
<dbReference type="PANTHER" id="PTHR34220:SF7">
    <property type="entry name" value="SENSOR HISTIDINE KINASE YPDA"/>
    <property type="match status" value="1"/>
</dbReference>